<gene>
    <name evidence="8" type="ORF">ACFFQV_07585</name>
</gene>
<evidence type="ECO:0000256" key="5">
    <source>
        <dbReference type="ARBA" id="ARBA00023136"/>
    </source>
</evidence>
<feature type="chain" id="PRO_5045729851" evidence="7">
    <location>
        <begin position="33"/>
        <end position="971"/>
    </location>
</feature>
<dbReference type="InterPro" id="IPR011047">
    <property type="entry name" value="Quinoprotein_ADH-like_sf"/>
</dbReference>
<dbReference type="PANTHER" id="PTHR21419:SF23">
    <property type="entry name" value="PROTEIN DEFECTIVE IN EXINE FORMATION 1"/>
    <property type="match status" value="1"/>
</dbReference>
<evidence type="ECO:0000256" key="2">
    <source>
        <dbReference type="ARBA" id="ARBA00022692"/>
    </source>
</evidence>
<accession>A0ABV5SP77</accession>
<dbReference type="InterPro" id="IPR028994">
    <property type="entry name" value="Integrin_alpha_N"/>
</dbReference>
<keyword evidence="9" id="KW-1185">Reference proteome</keyword>
<dbReference type="InterPro" id="IPR013517">
    <property type="entry name" value="FG-GAP"/>
</dbReference>
<dbReference type="Proteomes" id="UP001589667">
    <property type="component" value="Unassembled WGS sequence"/>
</dbReference>
<dbReference type="SUPFAM" id="SSF69318">
    <property type="entry name" value="Integrin alpha N-terminal domain"/>
    <property type="match status" value="1"/>
</dbReference>
<reference evidence="8 9" key="1">
    <citation type="submission" date="2024-09" db="EMBL/GenBank/DDBJ databases">
        <authorList>
            <person name="Sun Q."/>
            <person name="Mori K."/>
        </authorList>
    </citation>
    <scope>NUCLEOTIDE SEQUENCE [LARGE SCALE GENOMIC DNA]</scope>
    <source>
        <strain evidence="8 9">JCM 14321</strain>
    </source>
</reference>
<dbReference type="PANTHER" id="PTHR21419">
    <property type="match status" value="1"/>
</dbReference>
<feature type="signal peptide" evidence="7">
    <location>
        <begin position="1"/>
        <end position="32"/>
    </location>
</feature>
<evidence type="ECO:0000313" key="8">
    <source>
        <dbReference type="EMBL" id="MFB9642148.1"/>
    </source>
</evidence>
<dbReference type="SUPFAM" id="SSF50998">
    <property type="entry name" value="Quinoprotein alcohol dehydrogenase-like"/>
    <property type="match status" value="1"/>
</dbReference>
<proteinExistence type="predicted"/>
<comment type="subcellular location">
    <subcellularLocation>
        <location evidence="1">Membrane</location>
        <topology evidence="1">Single-pass membrane protein</topology>
    </subcellularLocation>
</comment>
<name>A0ABV5SP77_9MICO</name>
<evidence type="ECO:0000256" key="4">
    <source>
        <dbReference type="ARBA" id="ARBA00022989"/>
    </source>
</evidence>
<keyword evidence="4" id="KW-1133">Transmembrane helix</keyword>
<dbReference type="InterPro" id="IPR045232">
    <property type="entry name" value="FAM234"/>
</dbReference>
<keyword evidence="5" id="KW-0472">Membrane</keyword>
<evidence type="ECO:0000256" key="6">
    <source>
        <dbReference type="SAM" id="MobiDB-lite"/>
    </source>
</evidence>
<evidence type="ECO:0000256" key="3">
    <source>
        <dbReference type="ARBA" id="ARBA00022729"/>
    </source>
</evidence>
<sequence length="971" mass="101475">MMFTRRQRRGVGIAAACAAVTMTLGMVSPAFAADGTDELLVLTPEQVDELTARAQADLYRDDTTGTDAPSPSETETETETVADPEASGGNELDAATPASWKLTARAAFEGDYGMVQTVPIGGAGDDYLAIDSLGIVQRLTAEGTEVWRRDNTSWYADWGVKPARPWQIEPYPARIVVGYNAVSPFTPASEDGFATGDLTGDGVADLAFTASVGATPYRPMVGTPSTGTFVTIVDGADGRTLWSKLYAAVYSLELVDGTLVVADSPVFNVNAPAGSKMTMSGLTFDVAGDALEVASTWTYDPNAPRVSGWADLEPIGDGLLAASWDRRKDALAAVPSGNTIVIDSRDGGVKWAATDRLYSRQLRLDASRERLIALEQSDANEGVQYQVVSYALADGERAVLDTRVNAMPLASAIGDLGDGGASEIVVSEATLDGSMAFNASTIRALDGDTAAQRWTRTVKRDASNDSDGPLAWGVAIADGRVVVNARDDAKSDTGENRGSGWFGRITALAGNNGAVKWEHTGTAASQLWSQLLVNGKEVRVRTVDALQNIRTYNLGSGKQSGVTPLQANSSSAVATDLNGDGADDLIVGGNSQGLFAYDGRALVAGERVPLWTAVVPGSVQQLVLADTTGDGRDEIVVAADSAAAVVDANSGKVIRTIDGAGQFVRTVAAADLDGDHKAELVLSTDSVRVFHGDGKLAWQYRPADDVVFGDVSLGSGRVYAEYSSRGSLELAPEDVTLGATALDAVDGSVVWNQTPSVPADLGLDGTIYGATQRAATFASPEIPYADGHAVVYTWLSRPSPTLPVAMFMEVRDGRTGEVLHAARLGGPHNLGGWFTGPEGLMAVTTGTITTFGADGNDNVMRTVATMRDAGFATTPDGERIVVAGSEGGLTSYRASSLTEPSTGFLAPLAEIDVLAGNELALADLDGDGRVEAVSLNFDLRSTDRAAGLFGSAYSTPFTAMRQFVLATIDAP</sequence>
<dbReference type="Pfam" id="PF13517">
    <property type="entry name" value="FG-GAP_3"/>
    <property type="match status" value="1"/>
</dbReference>
<feature type="region of interest" description="Disordered" evidence="6">
    <location>
        <begin position="56"/>
        <end position="95"/>
    </location>
</feature>
<dbReference type="RefSeq" id="WP_157424888.1">
    <property type="nucleotide sequence ID" value="NZ_JBHMBL010000001.1"/>
</dbReference>
<organism evidence="8 9">
    <name type="scientific">Agromyces lapidis</name>
    <dbReference type="NCBI Taxonomy" id="279574"/>
    <lineage>
        <taxon>Bacteria</taxon>
        <taxon>Bacillati</taxon>
        <taxon>Actinomycetota</taxon>
        <taxon>Actinomycetes</taxon>
        <taxon>Micrococcales</taxon>
        <taxon>Microbacteriaceae</taxon>
        <taxon>Agromyces</taxon>
    </lineage>
</organism>
<dbReference type="EMBL" id="JBHMBL010000001">
    <property type="protein sequence ID" value="MFB9642148.1"/>
    <property type="molecule type" value="Genomic_DNA"/>
</dbReference>
<keyword evidence="3 7" id="KW-0732">Signal</keyword>
<evidence type="ECO:0000256" key="1">
    <source>
        <dbReference type="ARBA" id="ARBA00004167"/>
    </source>
</evidence>
<keyword evidence="2" id="KW-0812">Transmembrane</keyword>
<evidence type="ECO:0000313" key="9">
    <source>
        <dbReference type="Proteomes" id="UP001589667"/>
    </source>
</evidence>
<evidence type="ECO:0000256" key="7">
    <source>
        <dbReference type="SAM" id="SignalP"/>
    </source>
</evidence>
<comment type="caution">
    <text evidence="8">The sequence shown here is derived from an EMBL/GenBank/DDBJ whole genome shotgun (WGS) entry which is preliminary data.</text>
</comment>
<protein>
    <submittedName>
        <fullName evidence="8">FG-GAP-like repeat-containing protein</fullName>
    </submittedName>
</protein>